<dbReference type="InterPro" id="IPR043131">
    <property type="entry name" value="BCAT-like_N"/>
</dbReference>
<dbReference type="InterPro" id="IPR050571">
    <property type="entry name" value="Class-IV_PLP-Dep_Aminotrnsfr"/>
</dbReference>
<dbReference type="EMBL" id="AMGW01000004">
    <property type="protein sequence ID" value="EXJ58933.1"/>
    <property type="molecule type" value="Genomic_DNA"/>
</dbReference>
<organism evidence="3 4">
    <name type="scientific">Cladophialophora yegresii CBS 114405</name>
    <dbReference type="NCBI Taxonomy" id="1182544"/>
    <lineage>
        <taxon>Eukaryota</taxon>
        <taxon>Fungi</taxon>
        <taxon>Dikarya</taxon>
        <taxon>Ascomycota</taxon>
        <taxon>Pezizomycotina</taxon>
        <taxon>Eurotiomycetes</taxon>
        <taxon>Chaetothyriomycetidae</taxon>
        <taxon>Chaetothyriales</taxon>
        <taxon>Herpotrichiellaceae</taxon>
        <taxon>Cladophialophora</taxon>
    </lineage>
</organism>
<dbReference type="Gene3D" id="3.20.10.10">
    <property type="entry name" value="D-amino Acid Aminotransferase, subunit A, domain 2"/>
    <property type="match status" value="1"/>
</dbReference>
<evidence type="ECO:0008006" key="5">
    <source>
        <dbReference type="Google" id="ProtNLM"/>
    </source>
</evidence>
<feature type="region of interest" description="Disordered" evidence="2">
    <location>
        <begin position="375"/>
        <end position="395"/>
    </location>
</feature>
<dbReference type="InterPro" id="IPR001544">
    <property type="entry name" value="Aminotrans_IV"/>
</dbReference>
<evidence type="ECO:0000313" key="3">
    <source>
        <dbReference type="EMBL" id="EXJ58933.1"/>
    </source>
</evidence>
<dbReference type="InterPro" id="IPR036038">
    <property type="entry name" value="Aminotransferase-like"/>
</dbReference>
<dbReference type="GO" id="GO:0003824">
    <property type="term" value="F:catalytic activity"/>
    <property type="evidence" value="ECO:0007669"/>
    <property type="project" value="InterPro"/>
</dbReference>
<dbReference type="Proteomes" id="UP000019473">
    <property type="component" value="Unassembled WGS sequence"/>
</dbReference>
<protein>
    <recommendedName>
        <fullName evidence="5">Branched-chain amino acid aminotransferase</fullName>
    </recommendedName>
</protein>
<proteinExistence type="inferred from homology"/>
<reference evidence="3 4" key="1">
    <citation type="submission" date="2013-03" db="EMBL/GenBank/DDBJ databases">
        <title>The Genome Sequence of Cladophialophora yegresii CBS 114405.</title>
        <authorList>
            <consortium name="The Broad Institute Genomics Platform"/>
            <person name="Cuomo C."/>
            <person name="de Hoog S."/>
            <person name="Gorbushina A."/>
            <person name="Walker B."/>
            <person name="Young S.K."/>
            <person name="Zeng Q."/>
            <person name="Gargeya S."/>
            <person name="Fitzgerald M."/>
            <person name="Haas B."/>
            <person name="Abouelleil A."/>
            <person name="Allen A.W."/>
            <person name="Alvarado L."/>
            <person name="Arachchi H.M."/>
            <person name="Berlin A.M."/>
            <person name="Chapman S.B."/>
            <person name="Gainer-Dewar J."/>
            <person name="Goldberg J."/>
            <person name="Griggs A."/>
            <person name="Gujja S."/>
            <person name="Hansen M."/>
            <person name="Howarth C."/>
            <person name="Imamovic A."/>
            <person name="Ireland A."/>
            <person name="Larimer J."/>
            <person name="McCowan C."/>
            <person name="Murphy C."/>
            <person name="Pearson M."/>
            <person name="Poon T.W."/>
            <person name="Priest M."/>
            <person name="Roberts A."/>
            <person name="Saif S."/>
            <person name="Shea T."/>
            <person name="Sisk P."/>
            <person name="Sykes S."/>
            <person name="Wortman J."/>
            <person name="Nusbaum C."/>
            <person name="Birren B."/>
        </authorList>
    </citation>
    <scope>NUCLEOTIDE SEQUENCE [LARGE SCALE GENOMIC DNA]</scope>
    <source>
        <strain evidence="3 4">CBS 114405</strain>
    </source>
</reference>
<dbReference type="PANTHER" id="PTHR42743:SF11">
    <property type="entry name" value="AMINODEOXYCHORISMATE LYASE"/>
    <property type="match status" value="1"/>
</dbReference>
<dbReference type="HOGENOM" id="CLU_020844_4_1_1"/>
<dbReference type="GO" id="GO:0046394">
    <property type="term" value="P:carboxylic acid biosynthetic process"/>
    <property type="evidence" value="ECO:0007669"/>
    <property type="project" value="UniProtKB-ARBA"/>
</dbReference>
<dbReference type="Gene3D" id="3.30.470.10">
    <property type="match status" value="1"/>
</dbReference>
<comment type="caution">
    <text evidence="3">The sequence shown here is derived from an EMBL/GenBank/DDBJ whole genome shotgun (WGS) entry which is preliminary data.</text>
</comment>
<dbReference type="InterPro" id="IPR043132">
    <property type="entry name" value="BCAT-like_C"/>
</dbReference>
<gene>
    <name evidence="3" type="ORF">A1O7_06364</name>
</gene>
<dbReference type="VEuPathDB" id="FungiDB:A1O7_06364"/>
<dbReference type="PANTHER" id="PTHR42743">
    <property type="entry name" value="AMINO-ACID AMINOTRANSFERASE"/>
    <property type="match status" value="1"/>
</dbReference>
<dbReference type="SUPFAM" id="SSF56752">
    <property type="entry name" value="D-aminoacid aminotransferase-like PLP-dependent enzymes"/>
    <property type="match status" value="1"/>
</dbReference>
<comment type="similarity">
    <text evidence="1">Belongs to the class-IV pyridoxal-phosphate-dependent aminotransferase family.</text>
</comment>
<keyword evidence="4" id="KW-1185">Reference proteome</keyword>
<dbReference type="RefSeq" id="XP_007758556.1">
    <property type="nucleotide sequence ID" value="XM_007760366.1"/>
</dbReference>
<evidence type="ECO:0000313" key="4">
    <source>
        <dbReference type="Proteomes" id="UP000019473"/>
    </source>
</evidence>
<dbReference type="GeneID" id="19180941"/>
<dbReference type="OrthoDB" id="25921at2759"/>
<name>W9VTQ6_9EURO</name>
<dbReference type="eggNOG" id="KOG0975">
    <property type="taxonomic scope" value="Eukaryota"/>
</dbReference>
<evidence type="ECO:0000256" key="1">
    <source>
        <dbReference type="ARBA" id="ARBA00009320"/>
    </source>
</evidence>
<accession>W9VTQ6</accession>
<dbReference type="Pfam" id="PF01063">
    <property type="entry name" value="Aminotran_4"/>
    <property type="match status" value="1"/>
</dbReference>
<evidence type="ECO:0000256" key="2">
    <source>
        <dbReference type="SAM" id="MobiDB-lite"/>
    </source>
</evidence>
<dbReference type="AlphaFoldDB" id="W9VTQ6"/>
<sequence>MATMHEIFSAYQSRLSDLEASQSTNPFAKGIAWIQGRVYPIHEAHIPMLDQGFLHSDLTYDVPSVWQGRFFRLDDHLARLERSCEKMRLRAPLSRPAIKRTLCAMLARSGIQDAFVELIVTRGLTGVRGLSADEVANLSNNLYMFIVPYVWVMSPEVQLAGNGSAVIARTVHRTPPNCMDPTIKNLQWGDLTRGMFEANDRGAGYPFLTDVDVSEPKGERQSDVNITEGSGFNIVIIKDNTLYTPRKGVLEGVTRQSVFDCCTRLGVPYVLDKVPLRMAYEADEIFMCTTAGGVMPITQLDGKAVGDGKVGPITTRIWDVYWRLHYEEEFSFAVDYEDERGLEGFENGEGKGMNGLTKAESKGVNGLSNGVGKQVNGITNGEGHANGKLVDGPAQ</sequence>
<dbReference type="STRING" id="1182544.W9VTQ6"/>